<reference evidence="2" key="2">
    <citation type="submission" date="2020-08" db="EMBL/GenBank/DDBJ databases">
        <authorList>
            <person name="Shumante A."/>
            <person name="Zimin A.V."/>
            <person name="Puiu D."/>
            <person name="Salzberg S.L."/>
        </authorList>
    </citation>
    <scope>NUCLEOTIDE SEQUENCE</scope>
    <source>
        <strain evidence="2">WC2-LM</strain>
        <tissue evidence="2">Liver</tissue>
    </source>
</reference>
<sequence length="164" mass="16827">MGQGPPLLGFLHSTATTVPPLEQSPSSGPQPPQVGPCSSTLCRARSVAGLGVSAAFPRAGRRGVLQASPWLASQVTQDHTRSDWNLTPAKSEQEFCGAHKSGCGCPSAPLCSEVQKSGSVCAQGHAGLPTATVPTHPYLGICCLRTGGLVLPLCVSKPFQIGTK</sequence>
<accession>A0A5E4BKK3</accession>
<evidence type="ECO:0000313" key="3">
    <source>
        <dbReference type="EMBL" id="VTJ69469.1"/>
    </source>
</evidence>
<dbReference type="EMBL" id="WJEC01000654">
    <property type="protein sequence ID" value="KAF7482039.1"/>
    <property type="molecule type" value="Genomic_DNA"/>
</dbReference>
<evidence type="ECO:0000313" key="4">
    <source>
        <dbReference type="Proteomes" id="UP000335636"/>
    </source>
</evidence>
<reference evidence="3 4" key="1">
    <citation type="submission" date="2019-04" db="EMBL/GenBank/DDBJ databases">
        <authorList>
            <person name="Alioto T."/>
            <person name="Alioto T."/>
        </authorList>
    </citation>
    <scope>NUCLEOTIDE SEQUENCE [LARGE SCALE GENOMIC DNA]</scope>
</reference>
<dbReference type="AlphaFoldDB" id="A0A5E4BKK3"/>
<dbReference type="EMBL" id="CABDUW010000463">
    <property type="protein sequence ID" value="VTJ69469.1"/>
    <property type="molecule type" value="Genomic_DNA"/>
</dbReference>
<name>A0A5E4BKK3_MARMO</name>
<dbReference type="Proteomes" id="UP000335636">
    <property type="component" value="Unassembled WGS sequence"/>
</dbReference>
<gene>
    <name evidence="2" type="ORF">GHT09_006760</name>
    <name evidence="3" type="ORF">MONAX_5E029489</name>
</gene>
<protein>
    <submittedName>
        <fullName evidence="3">Uncharacterized protein</fullName>
    </submittedName>
</protein>
<evidence type="ECO:0000313" key="2">
    <source>
        <dbReference type="EMBL" id="KAF7482039.1"/>
    </source>
</evidence>
<proteinExistence type="predicted"/>
<dbReference type="Proteomes" id="UP000662637">
    <property type="component" value="Unassembled WGS sequence"/>
</dbReference>
<organism evidence="3 4">
    <name type="scientific">Marmota monax</name>
    <name type="common">Woodchuck</name>
    <dbReference type="NCBI Taxonomy" id="9995"/>
    <lineage>
        <taxon>Eukaryota</taxon>
        <taxon>Metazoa</taxon>
        <taxon>Chordata</taxon>
        <taxon>Craniata</taxon>
        <taxon>Vertebrata</taxon>
        <taxon>Euteleostomi</taxon>
        <taxon>Mammalia</taxon>
        <taxon>Eutheria</taxon>
        <taxon>Euarchontoglires</taxon>
        <taxon>Glires</taxon>
        <taxon>Rodentia</taxon>
        <taxon>Sciuromorpha</taxon>
        <taxon>Sciuridae</taxon>
        <taxon>Xerinae</taxon>
        <taxon>Marmotini</taxon>
        <taxon>Marmota</taxon>
    </lineage>
</organism>
<keyword evidence="4" id="KW-1185">Reference proteome</keyword>
<feature type="region of interest" description="Disordered" evidence="1">
    <location>
        <begin position="17"/>
        <end position="37"/>
    </location>
</feature>
<evidence type="ECO:0000256" key="1">
    <source>
        <dbReference type="SAM" id="MobiDB-lite"/>
    </source>
</evidence>